<comment type="caution">
    <text evidence="5">The sequence shown here is derived from an EMBL/GenBank/DDBJ whole genome shotgun (WGS) entry which is preliminary data.</text>
</comment>
<keyword evidence="2" id="KW-0547">Nucleotide-binding</keyword>
<keyword evidence="1" id="KW-0813">Transport</keyword>
<dbReference type="PANTHER" id="PTHR42939">
    <property type="entry name" value="ABC TRANSPORTER ATP-BINDING PROTEIN ALBC-RELATED"/>
    <property type="match status" value="1"/>
</dbReference>
<dbReference type="CDD" id="cd03230">
    <property type="entry name" value="ABC_DR_subfamily_A"/>
    <property type="match status" value="1"/>
</dbReference>
<dbReference type="Gene3D" id="3.40.50.300">
    <property type="entry name" value="P-loop containing nucleotide triphosphate hydrolases"/>
    <property type="match status" value="1"/>
</dbReference>
<evidence type="ECO:0000256" key="1">
    <source>
        <dbReference type="ARBA" id="ARBA00022448"/>
    </source>
</evidence>
<keyword evidence="5" id="KW-0378">Hydrolase</keyword>
<reference evidence="5" key="1">
    <citation type="submission" date="2016-10" db="EMBL/GenBank/DDBJ databases">
        <title>Sequence of Gallionella enrichment culture.</title>
        <authorList>
            <person name="Poehlein A."/>
            <person name="Muehling M."/>
            <person name="Daniel R."/>
        </authorList>
    </citation>
    <scope>NUCLEOTIDE SEQUENCE</scope>
</reference>
<dbReference type="InterPro" id="IPR017871">
    <property type="entry name" value="ABC_transporter-like_CS"/>
</dbReference>
<dbReference type="SUPFAM" id="SSF52540">
    <property type="entry name" value="P-loop containing nucleoside triphosphate hydrolases"/>
    <property type="match status" value="1"/>
</dbReference>
<dbReference type="PROSITE" id="PS00211">
    <property type="entry name" value="ABC_TRANSPORTER_1"/>
    <property type="match status" value="1"/>
</dbReference>
<accession>A0A1J5RIR2</accession>
<dbReference type="Pfam" id="PF00005">
    <property type="entry name" value="ABC_tran"/>
    <property type="match status" value="1"/>
</dbReference>
<dbReference type="GO" id="GO:0005524">
    <property type="term" value="F:ATP binding"/>
    <property type="evidence" value="ECO:0007669"/>
    <property type="project" value="UniProtKB-KW"/>
</dbReference>
<dbReference type="SMART" id="SM00382">
    <property type="entry name" value="AAA"/>
    <property type="match status" value="1"/>
</dbReference>
<dbReference type="EC" id="3.6.3.-" evidence="5"/>
<dbReference type="GO" id="GO:0016887">
    <property type="term" value="F:ATP hydrolysis activity"/>
    <property type="evidence" value="ECO:0007669"/>
    <property type="project" value="InterPro"/>
</dbReference>
<evidence type="ECO:0000256" key="3">
    <source>
        <dbReference type="ARBA" id="ARBA00022840"/>
    </source>
</evidence>
<sequence>MHTSMNTTDTLTSVRPVVARNLTKRYGRHTALNGLTLDLPEGRVVGLLGRNGAGKTTLLNLASGLILPSEGTIETLGVSTVDLDTPQLTRLGVVQQEGRCIEWMTVRQHLDFNASFYPRWDRDLERRLVDALEVDPKRRIAELSPGDRQKVGILLGVCHRPSLLLLDEPASALDPIVRMQLLDVLLERLRDDGCTMVISSHLLSDVEKIVDWVIALDAGELVENAAFDELQESFAEWTVLPRNGELPGQFDEPYILSREGNWRQAVIRVRTAEADAAVQFAERHGVEVRSRPLNLEEMFPLITRKKATS</sequence>
<dbReference type="InterPro" id="IPR003593">
    <property type="entry name" value="AAA+_ATPase"/>
</dbReference>
<dbReference type="InterPro" id="IPR051782">
    <property type="entry name" value="ABC_Transporter_VariousFunc"/>
</dbReference>
<proteinExistence type="predicted"/>
<organism evidence="5">
    <name type="scientific">mine drainage metagenome</name>
    <dbReference type="NCBI Taxonomy" id="410659"/>
    <lineage>
        <taxon>unclassified sequences</taxon>
        <taxon>metagenomes</taxon>
        <taxon>ecological metagenomes</taxon>
    </lineage>
</organism>
<evidence type="ECO:0000259" key="4">
    <source>
        <dbReference type="PROSITE" id="PS50893"/>
    </source>
</evidence>
<dbReference type="PANTHER" id="PTHR42939:SF1">
    <property type="entry name" value="ABC TRANSPORTER ATP-BINDING PROTEIN ALBC-RELATED"/>
    <property type="match status" value="1"/>
</dbReference>
<evidence type="ECO:0000313" key="5">
    <source>
        <dbReference type="EMBL" id="OIQ95657.1"/>
    </source>
</evidence>
<dbReference type="EMBL" id="MLJW01000162">
    <property type="protein sequence ID" value="OIQ95657.1"/>
    <property type="molecule type" value="Genomic_DNA"/>
</dbReference>
<protein>
    <submittedName>
        <fullName evidence="5">Putative ABC transporter ATP-binding protein YxlF</fullName>
        <ecNumber evidence="5">3.6.3.-</ecNumber>
    </submittedName>
</protein>
<dbReference type="InterPro" id="IPR003439">
    <property type="entry name" value="ABC_transporter-like_ATP-bd"/>
</dbReference>
<dbReference type="PROSITE" id="PS50893">
    <property type="entry name" value="ABC_TRANSPORTER_2"/>
    <property type="match status" value="1"/>
</dbReference>
<name>A0A1J5RIR2_9ZZZZ</name>
<dbReference type="InterPro" id="IPR027417">
    <property type="entry name" value="P-loop_NTPase"/>
</dbReference>
<gene>
    <name evidence="5" type="primary">yxlF_13</name>
    <name evidence="5" type="ORF">GALL_223330</name>
</gene>
<dbReference type="AlphaFoldDB" id="A0A1J5RIR2"/>
<evidence type="ECO:0000256" key="2">
    <source>
        <dbReference type="ARBA" id="ARBA00022741"/>
    </source>
</evidence>
<feature type="domain" description="ABC transporter" evidence="4">
    <location>
        <begin position="17"/>
        <end position="243"/>
    </location>
</feature>
<keyword evidence="3 5" id="KW-0067">ATP-binding</keyword>